<reference evidence="7" key="1">
    <citation type="submission" date="2022-05" db="EMBL/GenBank/DDBJ databases">
        <title>The Musa troglodytarum L. genome provides insights into the mechanism of non-climacteric behaviour and enrichment of carotenoids.</title>
        <authorList>
            <person name="Wang J."/>
        </authorList>
    </citation>
    <scope>NUCLEOTIDE SEQUENCE</scope>
    <source>
        <tissue evidence="7">Leaf</tissue>
    </source>
</reference>
<dbReference type="Pfam" id="PF01602">
    <property type="entry name" value="Adaptin_N"/>
    <property type="match status" value="1"/>
</dbReference>
<feature type="region of interest" description="Disordered" evidence="5">
    <location>
        <begin position="902"/>
        <end position="951"/>
    </location>
</feature>
<dbReference type="InterPro" id="IPR011989">
    <property type="entry name" value="ARM-like"/>
</dbReference>
<keyword evidence="3" id="KW-0653">Protein transport</keyword>
<dbReference type="PANTHER" id="PTHR22780">
    <property type="entry name" value="ADAPTIN, ALPHA/GAMMA/EPSILON"/>
    <property type="match status" value="1"/>
</dbReference>
<dbReference type="SUPFAM" id="SSF48371">
    <property type="entry name" value="ARM repeat"/>
    <property type="match status" value="1"/>
</dbReference>
<evidence type="ECO:0000259" key="6">
    <source>
        <dbReference type="Pfam" id="PF01602"/>
    </source>
</evidence>
<evidence type="ECO:0000256" key="3">
    <source>
        <dbReference type="ARBA" id="ARBA00022927"/>
    </source>
</evidence>
<feature type="compositionally biased region" description="Polar residues" evidence="5">
    <location>
        <begin position="927"/>
        <end position="936"/>
    </location>
</feature>
<evidence type="ECO:0000256" key="1">
    <source>
        <dbReference type="ARBA" id="ARBA00004308"/>
    </source>
</evidence>
<feature type="domain" description="Clathrin/coatomer adaptor adaptin-like N-terminal" evidence="6">
    <location>
        <begin position="57"/>
        <end position="598"/>
    </location>
</feature>
<evidence type="ECO:0000256" key="4">
    <source>
        <dbReference type="ARBA" id="ARBA00023136"/>
    </source>
</evidence>
<keyword evidence="8" id="KW-1185">Reference proteome</keyword>
<accession>A0A9E7EKS0</accession>
<keyword evidence="2" id="KW-0813">Transport</keyword>
<dbReference type="GO" id="GO:0006886">
    <property type="term" value="P:intracellular protein transport"/>
    <property type="evidence" value="ECO:0007669"/>
    <property type="project" value="InterPro"/>
</dbReference>
<sequence length="993" mass="109703">MEQLKTIGRELAIGSHGGWGQSKEFLDLVKSIGEARSKAEEDRIILREVESLRRRIAEPDVPRRKMKEYIIRLVYAEMLGHDASFGYIHAVKMTHDDALPLKRTGYLAVTLFLSEDHDLIILIVNTIQKDLRSDNYLVVCAALAAVCKLINEETIPAVLPQVVDLLAHPKEAVRRKAVMALHRFYQRSPASVSHLVSNFRKACFLFYALAFFRLCDNDPGVMGATLCPLFDLISADVNSYKDLVISFVGILKQVAERRLPKTYDYHQMAAPFIQIKLLKILALLGSGDKQASGHMYNVLGDIFRKCEQSSNIGNAVLYESICCVSSIYPNAKLLEAAAEATSNHNLKYMGVDALGRLIRINPDIAEEHQLAVIDCLEDPDDTLKRKTFELLYKMTKPTNVEVIVDRMIEYMINISDNHYKTEIASRCVELAEQFAPTNEWFIRTMNKVFEHAGDLVNVRVAHNLMRLIAEGFGEDDEGAESQLRSSAVDSYLRILGEPKLPSLFLQVICWVLGEYGTADGKYPAAYIIGKLCDVTEALLCDDTVKAYAISAIMKICAFEISEGRKVEMLPECQSLIDELSTSHSTDLQQRAYELQALLCLESQAVESVMPLDASCEDIEIDKNLTFLKDFVQQSIENGARPYIPESERSGTSNVSNFKSQYQHEASSHMLRFEAYELPRPSPAHVIPQVSVPTPIADFFPVPETTYNSETSQASKLSSVADASSAAHGIKLHLDGVQRRWGRPTYSSSSGPSSTTSTEKTTNGVTHIDGVGSQSRDKLNESRRQQPEVSAEKQKLAASLFGGSAGKTEKKATSTQRAPKGNTRNAERPGVSRSVSPETSKEKAAPSVPDLLDLGEPNPTSTTIVDPFKQLEGLVGPTPVPSPLDNSVKTSGLETPDLMAAVYTDLPPSGSSSGSLTSTTRDMHSADKTSNTATSEPSIKKGPFPQDSLRKDARARQVETRFKFCSYLAAKLTSSFIVDKITLFKKTRFGITTL</sequence>
<dbReference type="InterPro" id="IPR002553">
    <property type="entry name" value="Clathrin/coatomer_adapt-like_N"/>
</dbReference>
<dbReference type="Proteomes" id="UP001055439">
    <property type="component" value="Chromosome 10"/>
</dbReference>
<evidence type="ECO:0000313" key="7">
    <source>
        <dbReference type="EMBL" id="URD78530.1"/>
    </source>
</evidence>
<feature type="compositionally biased region" description="Low complexity" evidence="5">
    <location>
        <begin position="744"/>
        <end position="761"/>
    </location>
</feature>
<name>A0A9E7EKS0_9LILI</name>
<dbReference type="AlphaFoldDB" id="A0A9E7EKS0"/>
<dbReference type="EMBL" id="CP097503">
    <property type="protein sequence ID" value="URD78530.1"/>
    <property type="molecule type" value="Genomic_DNA"/>
</dbReference>
<feature type="compositionally biased region" description="Basic and acidic residues" evidence="5">
    <location>
        <begin position="774"/>
        <end position="794"/>
    </location>
</feature>
<evidence type="ECO:0000313" key="8">
    <source>
        <dbReference type="Proteomes" id="UP001055439"/>
    </source>
</evidence>
<feature type="region of interest" description="Disordered" evidence="5">
    <location>
        <begin position="733"/>
        <end position="863"/>
    </location>
</feature>
<dbReference type="OrthoDB" id="29308at2759"/>
<feature type="compositionally biased region" description="Low complexity" evidence="5">
    <location>
        <begin position="905"/>
        <end position="918"/>
    </location>
</feature>
<comment type="subcellular location">
    <subcellularLocation>
        <location evidence="1">Endomembrane system</location>
    </subcellularLocation>
</comment>
<evidence type="ECO:0000256" key="2">
    <source>
        <dbReference type="ARBA" id="ARBA00022448"/>
    </source>
</evidence>
<protein>
    <submittedName>
        <fullName evidence="7">AP-4 complex subunit</fullName>
    </submittedName>
</protein>
<dbReference type="GO" id="GO:0030117">
    <property type="term" value="C:membrane coat"/>
    <property type="evidence" value="ECO:0007669"/>
    <property type="project" value="InterPro"/>
</dbReference>
<dbReference type="Gene3D" id="1.25.10.10">
    <property type="entry name" value="Leucine-rich Repeat Variant"/>
    <property type="match status" value="1"/>
</dbReference>
<proteinExistence type="predicted"/>
<dbReference type="GO" id="GO:0016192">
    <property type="term" value="P:vesicle-mediated transport"/>
    <property type="evidence" value="ECO:0007669"/>
    <property type="project" value="InterPro"/>
</dbReference>
<keyword evidence="4" id="KW-0472">Membrane</keyword>
<dbReference type="InterPro" id="IPR050840">
    <property type="entry name" value="Adaptor_Complx_Large_Subunit"/>
</dbReference>
<dbReference type="InterPro" id="IPR016024">
    <property type="entry name" value="ARM-type_fold"/>
</dbReference>
<gene>
    <name evidence="7" type="ORF">MUK42_18547</name>
</gene>
<organism evidence="7 8">
    <name type="scientific">Musa troglodytarum</name>
    <name type="common">fe'i banana</name>
    <dbReference type="NCBI Taxonomy" id="320322"/>
    <lineage>
        <taxon>Eukaryota</taxon>
        <taxon>Viridiplantae</taxon>
        <taxon>Streptophyta</taxon>
        <taxon>Embryophyta</taxon>
        <taxon>Tracheophyta</taxon>
        <taxon>Spermatophyta</taxon>
        <taxon>Magnoliopsida</taxon>
        <taxon>Liliopsida</taxon>
        <taxon>Zingiberales</taxon>
        <taxon>Musaceae</taxon>
        <taxon>Musa</taxon>
    </lineage>
</organism>
<evidence type="ECO:0000256" key="5">
    <source>
        <dbReference type="SAM" id="MobiDB-lite"/>
    </source>
</evidence>
<feature type="non-terminal residue" evidence="7">
    <location>
        <position position="993"/>
    </location>
</feature>
<dbReference type="GO" id="GO:0012505">
    <property type="term" value="C:endomembrane system"/>
    <property type="evidence" value="ECO:0007669"/>
    <property type="project" value="UniProtKB-SubCell"/>
</dbReference>